<organism evidence="2">
    <name type="scientific">Fusarium oxysporum f. sp. pisi HDV247</name>
    <dbReference type="NCBI Taxonomy" id="1080344"/>
    <lineage>
        <taxon>Eukaryota</taxon>
        <taxon>Fungi</taxon>
        <taxon>Dikarya</taxon>
        <taxon>Ascomycota</taxon>
        <taxon>Pezizomycotina</taxon>
        <taxon>Sordariomycetes</taxon>
        <taxon>Hypocreomycetidae</taxon>
        <taxon>Hypocreales</taxon>
        <taxon>Nectriaceae</taxon>
        <taxon>Fusarium</taxon>
        <taxon>Fusarium oxysporum species complex</taxon>
    </lineage>
</organism>
<dbReference type="EMBL" id="JH651109">
    <property type="protein sequence ID" value="EXA29483.1"/>
    <property type="molecule type" value="Genomic_DNA"/>
</dbReference>
<sequence>MIIPFPNWQVPLHTCKMYEPGSRHHRLRHLLTPATPFSTASSDQFTSRRRPMARTFYAHRAAYMTKYSGHSLLVNASVTVHVHARLPSPDTLIHFKKGPNTFSVLFLPCSLSSMDLARRHITITAPFPVGRASSPTKHQSRFPSARHRLPLPKNQ</sequence>
<evidence type="ECO:0000256" key="1">
    <source>
        <dbReference type="SAM" id="MobiDB-lite"/>
    </source>
</evidence>
<name>W9N9P3_FUSOX</name>
<feature type="compositionally biased region" description="Basic residues" evidence="1">
    <location>
        <begin position="138"/>
        <end position="155"/>
    </location>
</feature>
<gene>
    <name evidence="2" type="ORF">FOVG_19045</name>
</gene>
<dbReference type="Proteomes" id="UP000030751">
    <property type="component" value="Unassembled WGS sequence"/>
</dbReference>
<reference evidence="2" key="1">
    <citation type="submission" date="2011-10" db="EMBL/GenBank/DDBJ databases">
        <title>The Genome Sequence of Fusarium oxysporum HDV247.</title>
        <authorList>
            <consortium name="The Broad Institute Genome Sequencing Platform"/>
            <person name="Ma L.-J."/>
            <person name="Gale L.R."/>
            <person name="Schwartz D.C."/>
            <person name="Zhou S."/>
            <person name="Corby-Kistler H."/>
            <person name="Young S.K."/>
            <person name="Zeng Q."/>
            <person name="Gargeya S."/>
            <person name="Fitzgerald M."/>
            <person name="Haas B."/>
            <person name="Abouelleil A."/>
            <person name="Alvarado L."/>
            <person name="Arachchi H.M."/>
            <person name="Berlin A."/>
            <person name="Brown A."/>
            <person name="Chapman S.B."/>
            <person name="Chen Z."/>
            <person name="Dunbar C."/>
            <person name="Freedman E."/>
            <person name="Gearin G."/>
            <person name="Goldberg J."/>
            <person name="Griggs A."/>
            <person name="Gujja S."/>
            <person name="Heiman D."/>
            <person name="Howarth C."/>
            <person name="Larson L."/>
            <person name="Lui A."/>
            <person name="MacDonald P.J.P."/>
            <person name="Montmayeur A."/>
            <person name="Murphy C."/>
            <person name="Neiman D."/>
            <person name="Pearson M."/>
            <person name="Priest M."/>
            <person name="Roberts A."/>
            <person name="Saif S."/>
            <person name="Shea T."/>
            <person name="Shenoy N."/>
            <person name="Sisk P."/>
            <person name="Stolte C."/>
            <person name="Sykes S."/>
            <person name="Wortman J."/>
            <person name="Nusbaum C."/>
            <person name="Birren B."/>
        </authorList>
    </citation>
    <scope>NUCLEOTIDE SEQUENCE [LARGE SCALE GENOMIC DNA]</scope>
    <source>
        <strain evidence="2">HDV247</strain>
    </source>
</reference>
<accession>W9N9P3</accession>
<reference evidence="2" key="2">
    <citation type="submission" date="2012-05" db="EMBL/GenBank/DDBJ databases">
        <title>Annotation of the Genome Sequence of Fusarium oxysporum HDV247.</title>
        <authorList>
            <consortium name="The Broad Institute Genomics Platform"/>
            <person name="Ma L.-J."/>
            <person name="Corby-Kistler H."/>
            <person name="Broz K."/>
            <person name="Gale L.R."/>
            <person name="Jonkers W."/>
            <person name="O'Donnell K."/>
            <person name="Ploetz R."/>
            <person name="Steinberg C."/>
            <person name="Schwartz D.C."/>
            <person name="VanEtten H."/>
            <person name="Zhou S."/>
            <person name="Young S.K."/>
            <person name="Zeng Q."/>
            <person name="Gargeya S."/>
            <person name="Fitzgerald M."/>
            <person name="Abouelleil A."/>
            <person name="Alvarado L."/>
            <person name="Chapman S.B."/>
            <person name="Gainer-Dewar J."/>
            <person name="Goldberg J."/>
            <person name="Griggs A."/>
            <person name="Gujja S."/>
            <person name="Hansen M."/>
            <person name="Howarth C."/>
            <person name="Imamovic A."/>
            <person name="Ireland A."/>
            <person name="Larimer J."/>
            <person name="McCowan C."/>
            <person name="Murphy C."/>
            <person name="Pearson M."/>
            <person name="Poon T.W."/>
            <person name="Priest M."/>
            <person name="Roberts A."/>
            <person name="Saif S."/>
            <person name="Shea T."/>
            <person name="Sykes S."/>
            <person name="Wortman J."/>
            <person name="Nusbaum C."/>
            <person name="Birren B."/>
        </authorList>
    </citation>
    <scope>NUCLEOTIDE SEQUENCE</scope>
    <source>
        <strain evidence="2">HDV247</strain>
    </source>
</reference>
<protein>
    <submittedName>
        <fullName evidence="2">Uncharacterized protein</fullName>
    </submittedName>
</protein>
<feature type="region of interest" description="Disordered" evidence="1">
    <location>
        <begin position="128"/>
        <end position="155"/>
    </location>
</feature>
<proteinExistence type="predicted"/>
<dbReference type="AlphaFoldDB" id="W9N9P3"/>
<evidence type="ECO:0000313" key="2">
    <source>
        <dbReference type="EMBL" id="EXA29483.1"/>
    </source>
</evidence>
<dbReference type="HOGENOM" id="CLU_1695527_0_0_1"/>